<evidence type="ECO:0000313" key="3">
    <source>
        <dbReference type="Proteomes" id="UP000548476"/>
    </source>
</evidence>
<dbReference type="InterPro" id="IPR053863">
    <property type="entry name" value="Glyoxy/Ble-like_N"/>
</dbReference>
<reference evidence="2 3" key="1">
    <citation type="submission" date="2020-08" db="EMBL/GenBank/DDBJ databases">
        <title>Genomic Encyclopedia of Type Strains, Phase IV (KMG-IV): sequencing the most valuable type-strain genomes for metagenomic binning, comparative biology and taxonomic classification.</title>
        <authorList>
            <person name="Goeker M."/>
        </authorList>
    </citation>
    <scope>NUCLEOTIDE SEQUENCE [LARGE SCALE GENOMIC DNA]</scope>
    <source>
        <strain evidence="2 3">YIM 65646</strain>
    </source>
</reference>
<dbReference type="PROSITE" id="PS51819">
    <property type="entry name" value="VOC"/>
    <property type="match status" value="1"/>
</dbReference>
<feature type="domain" description="VOC" evidence="1">
    <location>
        <begin position="3"/>
        <end position="122"/>
    </location>
</feature>
<keyword evidence="3" id="KW-1185">Reference proteome</keyword>
<accession>A0A841FLH1</accession>
<proteinExistence type="predicted"/>
<dbReference type="Gene3D" id="3.10.180.10">
    <property type="entry name" value="2,3-Dihydroxybiphenyl 1,2-Dioxygenase, domain 1"/>
    <property type="match status" value="1"/>
</dbReference>
<dbReference type="InterPro" id="IPR029068">
    <property type="entry name" value="Glyas_Bleomycin-R_OHBP_Dase"/>
</dbReference>
<name>A0A841FLH1_9ACTN</name>
<dbReference type="AlphaFoldDB" id="A0A841FLH1"/>
<dbReference type="Pfam" id="PF22677">
    <property type="entry name" value="Ble-like_N"/>
    <property type="match status" value="1"/>
</dbReference>
<protein>
    <recommendedName>
        <fullName evidence="1">VOC domain-containing protein</fullName>
    </recommendedName>
</protein>
<dbReference type="Proteomes" id="UP000548476">
    <property type="component" value="Unassembled WGS sequence"/>
</dbReference>
<dbReference type="PANTHER" id="PTHR36503">
    <property type="entry name" value="BLR2520 PROTEIN"/>
    <property type="match status" value="1"/>
</dbReference>
<dbReference type="InterPro" id="IPR037523">
    <property type="entry name" value="VOC_core"/>
</dbReference>
<comment type="caution">
    <text evidence="2">The sequence shown here is derived from an EMBL/GenBank/DDBJ whole genome shotgun (WGS) entry which is preliminary data.</text>
</comment>
<gene>
    <name evidence="2" type="ORF">HNR73_002242</name>
</gene>
<evidence type="ECO:0000259" key="1">
    <source>
        <dbReference type="PROSITE" id="PS51819"/>
    </source>
</evidence>
<dbReference type="RefSeq" id="WP_184787250.1">
    <property type="nucleotide sequence ID" value="NZ_BONT01000045.1"/>
</dbReference>
<evidence type="ECO:0000313" key="2">
    <source>
        <dbReference type="EMBL" id="MBB6034392.1"/>
    </source>
</evidence>
<sequence>MATKLFVNLPVADLARSRSFFTALGLDFFGATEDMASVVISEHTQVMLLTEPVFAGYAHRPPAVGTEAILVLGLEDRAAVDSLVEKAVAAGAAGLGPASEDGGMYQRGFTDLDGHQWAALTIGE</sequence>
<organism evidence="2 3">
    <name type="scientific">Phytomonospora endophytica</name>
    <dbReference type="NCBI Taxonomy" id="714109"/>
    <lineage>
        <taxon>Bacteria</taxon>
        <taxon>Bacillati</taxon>
        <taxon>Actinomycetota</taxon>
        <taxon>Actinomycetes</taxon>
        <taxon>Micromonosporales</taxon>
        <taxon>Micromonosporaceae</taxon>
        <taxon>Phytomonospora</taxon>
    </lineage>
</organism>
<dbReference type="EMBL" id="JACHGT010000004">
    <property type="protein sequence ID" value="MBB6034392.1"/>
    <property type="molecule type" value="Genomic_DNA"/>
</dbReference>
<dbReference type="PANTHER" id="PTHR36503:SF2">
    <property type="entry name" value="BLR2408 PROTEIN"/>
    <property type="match status" value="1"/>
</dbReference>
<dbReference type="SUPFAM" id="SSF54593">
    <property type="entry name" value="Glyoxalase/Bleomycin resistance protein/Dihydroxybiphenyl dioxygenase"/>
    <property type="match status" value="1"/>
</dbReference>